<accession>A0ABR1RXY2</accession>
<evidence type="ECO:0000313" key="1">
    <source>
        <dbReference type="EMBL" id="KAK8022598.1"/>
    </source>
</evidence>
<gene>
    <name evidence="1" type="ORF">PG993_013365</name>
</gene>
<name>A0ABR1RXY2_9PEZI</name>
<reference evidence="1 2" key="1">
    <citation type="submission" date="2023-01" db="EMBL/GenBank/DDBJ databases">
        <title>Analysis of 21 Apiospora genomes using comparative genomics revels a genus with tremendous synthesis potential of carbohydrate active enzymes and secondary metabolites.</title>
        <authorList>
            <person name="Sorensen T."/>
        </authorList>
    </citation>
    <scope>NUCLEOTIDE SEQUENCE [LARGE SCALE GENOMIC DNA]</scope>
    <source>
        <strain evidence="1 2">CBS 33761</strain>
    </source>
</reference>
<organism evidence="1 2">
    <name type="scientific">Apiospora rasikravindrae</name>
    <dbReference type="NCBI Taxonomy" id="990691"/>
    <lineage>
        <taxon>Eukaryota</taxon>
        <taxon>Fungi</taxon>
        <taxon>Dikarya</taxon>
        <taxon>Ascomycota</taxon>
        <taxon>Pezizomycotina</taxon>
        <taxon>Sordariomycetes</taxon>
        <taxon>Xylariomycetidae</taxon>
        <taxon>Amphisphaeriales</taxon>
        <taxon>Apiosporaceae</taxon>
        <taxon>Apiospora</taxon>
    </lineage>
</organism>
<sequence>MAPVPTLTTIPSELRLLIYKHILHSALPEADEFFQQPAYSLVVNGTSPFKTYDPPTGIHSPWSLLRLCKLVRAELQSLLDSLEESRHLVVEFQNFQVRDMRAWAAAAGEARVAAMRGWTMAAIYECGHDHMGYGMGLGLEDRRVSESESEGERAEIEYCCEHMWRGYIPLHMAATVEGKMRSKMPRREETPTPMMTKCLWT</sequence>
<evidence type="ECO:0000313" key="2">
    <source>
        <dbReference type="Proteomes" id="UP001444661"/>
    </source>
</evidence>
<protein>
    <submittedName>
        <fullName evidence="1">Uncharacterized protein</fullName>
    </submittedName>
</protein>
<proteinExistence type="predicted"/>
<comment type="caution">
    <text evidence="1">The sequence shown here is derived from an EMBL/GenBank/DDBJ whole genome shotgun (WGS) entry which is preliminary data.</text>
</comment>
<keyword evidence="2" id="KW-1185">Reference proteome</keyword>
<dbReference type="Proteomes" id="UP001444661">
    <property type="component" value="Unassembled WGS sequence"/>
</dbReference>
<dbReference type="EMBL" id="JAQQWK010000012">
    <property type="protein sequence ID" value="KAK8022598.1"/>
    <property type="molecule type" value="Genomic_DNA"/>
</dbReference>